<feature type="signal peptide" evidence="2">
    <location>
        <begin position="1"/>
        <end position="18"/>
    </location>
</feature>
<dbReference type="AlphaFoldDB" id="A0A6J2TKF4"/>
<keyword evidence="2" id="KW-0732">Signal</keyword>
<dbReference type="InterPro" id="IPR032011">
    <property type="entry name" value="DUF4794"/>
</dbReference>
<gene>
    <name evidence="5" type="primary">LOC115624918</name>
</gene>
<evidence type="ECO:0000256" key="2">
    <source>
        <dbReference type="SAM" id="SignalP"/>
    </source>
</evidence>
<reference evidence="5" key="1">
    <citation type="submission" date="2025-08" db="UniProtKB">
        <authorList>
            <consortium name="RefSeq"/>
        </authorList>
    </citation>
    <scope>IDENTIFICATION</scope>
    <source>
        <strain evidence="5">11010-0011.00</strain>
        <tissue evidence="5">Whole body</tissue>
    </source>
</reference>
<feature type="chain" id="PRO_5026861817" evidence="2">
    <location>
        <begin position="19"/>
        <end position="192"/>
    </location>
</feature>
<organism evidence="4 5">
    <name type="scientific">Drosophila lebanonensis</name>
    <name type="common">Fruit fly</name>
    <name type="synonym">Scaptodrosophila lebanonensis</name>
    <dbReference type="NCBI Taxonomy" id="7225"/>
    <lineage>
        <taxon>Eukaryota</taxon>
        <taxon>Metazoa</taxon>
        <taxon>Ecdysozoa</taxon>
        <taxon>Arthropoda</taxon>
        <taxon>Hexapoda</taxon>
        <taxon>Insecta</taxon>
        <taxon>Pterygota</taxon>
        <taxon>Neoptera</taxon>
        <taxon>Endopterygota</taxon>
        <taxon>Diptera</taxon>
        <taxon>Brachycera</taxon>
        <taxon>Muscomorpha</taxon>
        <taxon>Ephydroidea</taxon>
        <taxon>Drosophilidae</taxon>
        <taxon>Scaptodrosophila</taxon>
    </lineage>
</organism>
<dbReference type="Proteomes" id="UP000504634">
    <property type="component" value="Unplaced"/>
</dbReference>
<name>A0A6J2TKF4_DROLE</name>
<protein>
    <submittedName>
        <fullName evidence="5">Uncharacterized protein LOC115624918</fullName>
    </submittedName>
</protein>
<keyword evidence="4" id="KW-1185">Reference proteome</keyword>
<proteinExistence type="predicted"/>
<feature type="domain" description="DUF4794" evidence="3">
    <location>
        <begin position="46"/>
        <end position="110"/>
    </location>
</feature>
<evidence type="ECO:0000313" key="4">
    <source>
        <dbReference type="Proteomes" id="UP000504634"/>
    </source>
</evidence>
<dbReference type="Pfam" id="PF16042">
    <property type="entry name" value="DUF4794"/>
    <property type="match status" value="1"/>
</dbReference>
<accession>A0A6J2TKF4</accession>
<feature type="region of interest" description="Disordered" evidence="1">
    <location>
        <begin position="26"/>
        <end position="138"/>
    </location>
</feature>
<evidence type="ECO:0000256" key="1">
    <source>
        <dbReference type="SAM" id="MobiDB-lite"/>
    </source>
</evidence>
<dbReference type="GeneID" id="115624918"/>
<feature type="compositionally biased region" description="Acidic residues" evidence="1">
    <location>
        <begin position="105"/>
        <end position="121"/>
    </location>
</feature>
<evidence type="ECO:0000313" key="5">
    <source>
        <dbReference type="RefSeq" id="XP_030375628.1"/>
    </source>
</evidence>
<evidence type="ECO:0000259" key="3">
    <source>
        <dbReference type="Pfam" id="PF16042"/>
    </source>
</evidence>
<sequence length="192" mass="21053">MTTSTTVILISLALMVTAEPVRQRFTPRRGLARQEEAPIAPSPAPTGYPAAGITPEIPFDLPSSTDKPEATYLPPDNTYGPPEVVYGPPQSVGEVAPEITPEQPLQEDDVPPTVEEEEESLGDSKQKPDNDEDVPLALSDDGTVIAVSTTLDQPQNLARLYQRFPQARKRGQLPVPERLILMRGSRYSLRRQ</sequence>
<dbReference type="RefSeq" id="XP_030375628.1">
    <property type="nucleotide sequence ID" value="XM_030519768.1"/>
</dbReference>